<dbReference type="CDD" id="cd20704">
    <property type="entry name" value="Orc3"/>
    <property type="match status" value="1"/>
</dbReference>
<keyword evidence="10" id="KW-1185">Reference proteome</keyword>
<evidence type="ECO:0000256" key="2">
    <source>
        <dbReference type="ARBA" id="ARBA00010977"/>
    </source>
</evidence>
<feature type="domain" description="Origin recognition complex subunit 3 N-terminal" evidence="7">
    <location>
        <begin position="5"/>
        <end position="327"/>
    </location>
</feature>
<sequence>MDPNFQKSHYFLDTERCKRRKRNIVLGPEDGELHGTVFRKLLQESDEHVKHRFQLYEKVWSHQRNTIEAILGSANNVLFNDLVTFIRQQLSEKLDCAFLSMSSNTANNLRILDEFSAHVERTSAFDNAHIRLVRLSSKVCFNAKVAIKEVVKQILKGHKERSGEGKISYDFEIVEEWVQSYVRKHDCADQLRLVIVLDDADSFLNDVVNLLLQLFGVYSLKCPIKVVMGLITRNVSKWINGNITSKLRNLILGVRLEAKDNKYIGFRVIDEILLQNVITEQNPLLVSSHLSLIILNRFENSNNSIDSLITELKLSFMTYFYQLHLSAMLDPKFEPQSFHYDALRKLPSFKTHIEYFLQQLVETGETRHKTYIKDLLSDNHKLKALFEEAKIRFQNYQNTVMNAVHIIHWLCKGEKAKFEIYKLTTNNQFINSPFLTELLRSLNSFEQKQCLQFQEFLEEASILPDLKTCSDSDVKRLKQSIALEPFRILEYVTQYLHENKSLNMKISDNLFNEVLTITGGSSELEEQAPMCSIEENFDNLMINLIRPKQREILEKALEEPQFYLRNPLVLQEIGGSEPPSRLLNPSLSQLYQIYNDAPVNINFWDFYSAFKQSLLKRDVINDIETNFKETDGNPQLADLIEQLKTSDEAWDKMTFAWFIQSCFELNSMGFIREKSKGDYVEKMIWRNL</sequence>
<dbReference type="InterPro" id="IPR020795">
    <property type="entry name" value="ORC3"/>
</dbReference>
<dbReference type="GO" id="GO:0031261">
    <property type="term" value="C:DNA replication preinitiation complex"/>
    <property type="evidence" value="ECO:0007669"/>
    <property type="project" value="TreeGrafter"/>
</dbReference>
<evidence type="ECO:0000259" key="7">
    <source>
        <dbReference type="Pfam" id="PF07034"/>
    </source>
</evidence>
<evidence type="ECO:0000256" key="5">
    <source>
        <dbReference type="ARBA" id="ARBA00023242"/>
    </source>
</evidence>
<dbReference type="PANTHER" id="PTHR12748:SF0">
    <property type="entry name" value="ORIGIN RECOGNITION COMPLEX SUBUNIT 3"/>
    <property type="match status" value="1"/>
</dbReference>
<evidence type="ECO:0000256" key="4">
    <source>
        <dbReference type="ARBA" id="ARBA00023125"/>
    </source>
</evidence>
<dbReference type="Proteomes" id="UP000268321">
    <property type="component" value="Unassembled WGS sequence"/>
</dbReference>
<proteinExistence type="inferred from homology"/>
<evidence type="ECO:0000259" key="8">
    <source>
        <dbReference type="Pfam" id="PF18137"/>
    </source>
</evidence>
<dbReference type="GO" id="GO:0006270">
    <property type="term" value="P:DNA replication initiation"/>
    <property type="evidence" value="ECO:0007669"/>
    <property type="project" value="TreeGrafter"/>
</dbReference>
<accession>A0A4P9Z8U1</accession>
<dbReference type="Pfam" id="PF18137">
    <property type="entry name" value="WHD_ORC"/>
    <property type="match status" value="1"/>
</dbReference>
<dbReference type="EMBL" id="ML004529">
    <property type="protein sequence ID" value="RKP28958.1"/>
    <property type="molecule type" value="Genomic_DNA"/>
</dbReference>
<keyword evidence="4" id="KW-0238">DNA-binding</keyword>
<dbReference type="PANTHER" id="PTHR12748">
    <property type="entry name" value="ORIGIN RECOGNITION COMPLEX SUBUNIT 3"/>
    <property type="match status" value="1"/>
</dbReference>
<keyword evidence="3" id="KW-0235">DNA replication</keyword>
<evidence type="ECO:0000313" key="9">
    <source>
        <dbReference type="EMBL" id="RKP28958.1"/>
    </source>
</evidence>
<dbReference type="OrthoDB" id="10265211at2759"/>
<feature type="domain" description="Origin recognition complex subunit 3 winged helix C-terminal" evidence="8">
    <location>
        <begin position="550"/>
        <end position="685"/>
    </location>
</feature>
<dbReference type="InterPro" id="IPR045667">
    <property type="entry name" value="ORC3_N"/>
</dbReference>
<dbReference type="AlphaFoldDB" id="A0A4P9Z8U1"/>
<dbReference type="GO" id="GO:0005656">
    <property type="term" value="C:nuclear pre-replicative complex"/>
    <property type="evidence" value="ECO:0007669"/>
    <property type="project" value="TreeGrafter"/>
</dbReference>
<dbReference type="Pfam" id="PF07034">
    <property type="entry name" value="ORC3_N"/>
    <property type="match status" value="1"/>
</dbReference>
<keyword evidence="6" id="KW-0175">Coiled coil</keyword>
<protein>
    <submittedName>
        <fullName evidence="9">Uncharacterized protein</fullName>
    </submittedName>
</protein>
<dbReference type="InterPro" id="IPR040855">
    <property type="entry name" value="ORC_WH_C"/>
</dbReference>
<keyword evidence="5" id="KW-0539">Nucleus</keyword>
<evidence type="ECO:0000256" key="3">
    <source>
        <dbReference type="ARBA" id="ARBA00022705"/>
    </source>
</evidence>
<dbReference type="GO" id="GO:0003688">
    <property type="term" value="F:DNA replication origin binding"/>
    <property type="evidence" value="ECO:0007669"/>
    <property type="project" value="TreeGrafter"/>
</dbReference>
<gene>
    <name evidence="9" type="ORF">METBISCDRAFT_19805</name>
</gene>
<evidence type="ECO:0000313" key="10">
    <source>
        <dbReference type="Proteomes" id="UP000268321"/>
    </source>
</evidence>
<name>A0A4P9Z8U1_9ASCO</name>
<dbReference type="GO" id="GO:0005664">
    <property type="term" value="C:nuclear origin of replication recognition complex"/>
    <property type="evidence" value="ECO:0007669"/>
    <property type="project" value="InterPro"/>
</dbReference>
<comment type="similarity">
    <text evidence="2">Belongs to the ORC3 family.</text>
</comment>
<comment type="subcellular location">
    <subcellularLocation>
        <location evidence="1">Nucleus</location>
    </subcellularLocation>
</comment>
<evidence type="ECO:0000256" key="1">
    <source>
        <dbReference type="ARBA" id="ARBA00004123"/>
    </source>
</evidence>
<feature type="coiled-coil region" evidence="6">
    <location>
        <begin position="372"/>
        <end position="399"/>
    </location>
</feature>
<organism evidence="9 10">
    <name type="scientific">Metschnikowia bicuspidata</name>
    <dbReference type="NCBI Taxonomy" id="27322"/>
    <lineage>
        <taxon>Eukaryota</taxon>
        <taxon>Fungi</taxon>
        <taxon>Dikarya</taxon>
        <taxon>Ascomycota</taxon>
        <taxon>Saccharomycotina</taxon>
        <taxon>Pichiomycetes</taxon>
        <taxon>Metschnikowiaceae</taxon>
        <taxon>Metschnikowia</taxon>
    </lineage>
</organism>
<evidence type="ECO:0000256" key="6">
    <source>
        <dbReference type="SAM" id="Coils"/>
    </source>
</evidence>
<reference evidence="10" key="1">
    <citation type="journal article" date="2018" name="Nat. Microbiol.">
        <title>Leveraging single-cell genomics to expand the fungal tree of life.</title>
        <authorList>
            <person name="Ahrendt S.R."/>
            <person name="Quandt C.A."/>
            <person name="Ciobanu D."/>
            <person name="Clum A."/>
            <person name="Salamov A."/>
            <person name="Andreopoulos B."/>
            <person name="Cheng J.F."/>
            <person name="Woyke T."/>
            <person name="Pelin A."/>
            <person name="Henrissat B."/>
            <person name="Reynolds N.K."/>
            <person name="Benny G.L."/>
            <person name="Smith M.E."/>
            <person name="James T.Y."/>
            <person name="Grigoriev I.V."/>
        </authorList>
    </citation>
    <scope>NUCLEOTIDE SEQUENCE [LARGE SCALE GENOMIC DNA]</scope>
    <source>
        <strain evidence="10">Baker2002</strain>
    </source>
</reference>